<dbReference type="SUPFAM" id="SSF46689">
    <property type="entry name" value="Homeodomain-like"/>
    <property type="match status" value="1"/>
</dbReference>
<evidence type="ECO:0000313" key="5">
    <source>
        <dbReference type="Proteomes" id="UP001162880"/>
    </source>
</evidence>
<dbReference type="PANTHER" id="PTHR30055">
    <property type="entry name" value="HTH-TYPE TRANSCRIPTIONAL REGULATOR RUTR"/>
    <property type="match status" value="1"/>
</dbReference>
<dbReference type="EMBL" id="JALHLE010000007">
    <property type="protein sequence ID" value="MCJ2178278.1"/>
    <property type="molecule type" value="Genomic_DNA"/>
</dbReference>
<sequence length="225" mass="24455">MASTAKTAATKTAPRRRRHYLPAAERRQQIIAAAQEVFARANLKGARTRDIARAASVNQATIFEHFPSKEALFEEAVIKPLIEAMRGMHARKEVYEHAAGPDEIAILARSSGERHLADMDRVFPLLAAALFSDPEQGKQLYLEHIVPLVRARGEILGGLTRDGLDLDFVGLAIFGIQMAVALDRHFGGGIAGERNGDLTAVAEQFTRMATGGFARQKTDPDATVG</sequence>
<dbReference type="InterPro" id="IPR001647">
    <property type="entry name" value="HTH_TetR"/>
</dbReference>
<evidence type="ECO:0000259" key="3">
    <source>
        <dbReference type="PROSITE" id="PS50977"/>
    </source>
</evidence>
<feature type="domain" description="HTH tetR-type" evidence="3">
    <location>
        <begin position="24"/>
        <end position="84"/>
    </location>
</feature>
<organism evidence="4 5">
    <name type="scientific">Novosphingobium album</name>
    <name type="common">ex Hu et al. 2023</name>
    <dbReference type="NCBI Taxonomy" id="2930093"/>
    <lineage>
        <taxon>Bacteria</taxon>
        <taxon>Pseudomonadati</taxon>
        <taxon>Pseudomonadota</taxon>
        <taxon>Alphaproteobacteria</taxon>
        <taxon>Sphingomonadales</taxon>
        <taxon>Sphingomonadaceae</taxon>
        <taxon>Novosphingobium</taxon>
    </lineage>
</organism>
<accession>A0ABT0B058</accession>
<keyword evidence="1 2" id="KW-0238">DNA-binding</keyword>
<dbReference type="RefSeq" id="WP_243992153.1">
    <property type="nucleotide sequence ID" value="NZ_JALHLE010000007.1"/>
</dbReference>
<dbReference type="PRINTS" id="PR00455">
    <property type="entry name" value="HTHTETR"/>
</dbReference>
<name>A0ABT0B058_9SPHN</name>
<dbReference type="InterPro" id="IPR009057">
    <property type="entry name" value="Homeodomain-like_sf"/>
</dbReference>
<dbReference type="Gene3D" id="1.10.357.10">
    <property type="entry name" value="Tetracycline Repressor, domain 2"/>
    <property type="match status" value="1"/>
</dbReference>
<dbReference type="InterPro" id="IPR050109">
    <property type="entry name" value="HTH-type_TetR-like_transc_reg"/>
</dbReference>
<dbReference type="PANTHER" id="PTHR30055:SF146">
    <property type="entry name" value="HTH-TYPE TRANSCRIPTIONAL DUAL REGULATOR CECR"/>
    <property type="match status" value="1"/>
</dbReference>
<reference evidence="4" key="1">
    <citation type="submission" date="2022-03" db="EMBL/GenBank/DDBJ databases">
        <title>Identification of a novel bacterium isolated from mangrove sediments.</title>
        <authorList>
            <person name="Pan X."/>
        </authorList>
    </citation>
    <scope>NUCLEOTIDE SEQUENCE</scope>
    <source>
        <strain evidence="4">B2580</strain>
    </source>
</reference>
<protein>
    <submittedName>
        <fullName evidence="4">TetR/AcrR family transcriptional regulator</fullName>
    </submittedName>
</protein>
<comment type="caution">
    <text evidence="4">The sequence shown here is derived from an EMBL/GenBank/DDBJ whole genome shotgun (WGS) entry which is preliminary data.</text>
</comment>
<proteinExistence type="predicted"/>
<dbReference type="PROSITE" id="PS50977">
    <property type="entry name" value="HTH_TETR_2"/>
    <property type="match status" value="1"/>
</dbReference>
<gene>
    <name evidence="4" type="ORF">MTR64_06865</name>
</gene>
<evidence type="ECO:0000256" key="2">
    <source>
        <dbReference type="PROSITE-ProRule" id="PRU00335"/>
    </source>
</evidence>
<keyword evidence="5" id="KW-1185">Reference proteome</keyword>
<evidence type="ECO:0000256" key="1">
    <source>
        <dbReference type="ARBA" id="ARBA00023125"/>
    </source>
</evidence>
<evidence type="ECO:0000313" key="4">
    <source>
        <dbReference type="EMBL" id="MCJ2178278.1"/>
    </source>
</evidence>
<feature type="DNA-binding region" description="H-T-H motif" evidence="2">
    <location>
        <begin position="47"/>
        <end position="66"/>
    </location>
</feature>
<dbReference type="Pfam" id="PF00440">
    <property type="entry name" value="TetR_N"/>
    <property type="match status" value="1"/>
</dbReference>
<dbReference type="Proteomes" id="UP001162880">
    <property type="component" value="Unassembled WGS sequence"/>
</dbReference>